<dbReference type="InterPro" id="IPR027417">
    <property type="entry name" value="P-loop_NTPase"/>
</dbReference>
<dbReference type="Proteomes" id="UP001165383">
    <property type="component" value="Unassembled WGS sequence"/>
</dbReference>
<dbReference type="SUPFAM" id="SSF53795">
    <property type="entry name" value="PEP carboxykinase-like"/>
    <property type="match status" value="1"/>
</dbReference>
<name>A0ABT0S7N5_9SPHN</name>
<evidence type="ECO:0000313" key="2">
    <source>
        <dbReference type="Proteomes" id="UP001165383"/>
    </source>
</evidence>
<gene>
    <name evidence="1" type="ORF">LZ518_04490</name>
</gene>
<comment type="caution">
    <text evidence="1">The sequence shown here is derived from an EMBL/GenBank/DDBJ whole genome shotgun (WGS) entry which is preliminary data.</text>
</comment>
<reference evidence="1" key="1">
    <citation type="submission" date="2022-05" db="EMBL/GenBank/DDBJ databases">
        <authorList>
            <person name="Jo J.-H."/>
            <person name="Im W.-T."/>
        </authorList>
    </citation>
    <scope>NUCLEOTIDE SEQUENCE</scope>
    <source>
        <strain evidence="1">RB56-2</strain>
    </source>
</reference>
<dbReference type="RefSeq" id="WP_249914820.1">
    <property type="nucleotide sequence ID" value="NZ_JAMGBB010000001.1"/>
</dbReference>
<proteinExistence type="predicted"/>
<protein>
    <recommendedName>
        <fullName evidence="3">Serine kinase</fullName>
    </recommendedName>
</protein>
<organism evidence="1 2">
    <name type="scientific">Sphingomonas brevis</name>
    <dbReference type="NCBI Taxonomy" id="2908206"/>
    <lineage>
        <taxon>Bacteria</taxon>
        <taxon>Pseudomonadati</taxon>
        <taxon>Pseudomonadota</taxon>
        <taxon>Alphaproteobacteria</taxon>
        <taxon>Sphingomonadales</taxon>
        <taxon>Sphingomonadaceae</taxon>
        <taxon>Sphingomonas</taxon>
    </lineage>
</organism>
<evidence type="ECO:0000313" key="1">
    <source>
        <dbReference type="EMBL" id="MCL6740387.1"/>
    </source>
</evidence>
<dbReference type="EMBL" id="JAMGBB010000001">
    <property type="protein sequence ID" value="MCL6740387.1"/>
    <property type="molecule type" value="Genomic_DNA"/>
</dbReference>
<keyword evidence="2" id="KW-1185">Reference proteome</keyword>
<dbReference type="Gene3D" id="3.40.50.300">
    <property type="entry name" value="P-loop containing nucleotide triphosphate hydrolases"/>
    <property type="match status" value="1"/>
</dbReference>
<evidence type="ECO:0008006" key="3">
    <source>
        <dbReference type="Google" id="ProtNLM"/>
    </source>
</evidence>
<sequence length="284" mass="31551">MDRLPAELLMERETRVSFGPTPDRLLNAPLSPMTWQMKDDEFLLRGEGDHYFYYRIGSGVTVHRRAAVDLSEESLWLNGSVYAAIASMNGLLPIHASAVAHNDLVFAFTGPAGSGKSTLVAALGRHGLPMFCDDTLVLDLSEPDRIMCLPGHKRLKLRPDAFELAGAAQQEKVSETYDKYYAAPLDGTVAMALPIGQLIFLEEGADPAISLLSGSERLLGLQDEHQTARLFEAAQQFDRLHQFGHRARLARQIPMARFVRPHQAARFHEGVSLVAEYVKLDRTR</sequence>
<accession>A0ABT0S7N5</accession>